<accession>A0A7X2NQE7</accession>
<dbReference type="EMBL" id="VUMD01000030">
    <property type="protein sequence ID" value="MSS38593.1"/>
    <property type="molecule type" value="Genomic_DNA"/>
</dbReference>
<comment type="caution">
    <text evidence="1">The sequence shown here is derived from an EMBL/GenBank/DDBJ whole genome shotgun (WGS) entry which is preliminary data.</text>
</comment>
<proteinExistence type="predicted"/>
<evidence type="ECO:0000313" key="2">
    <source>
        <dbReference type="Proteomes" id="UP000429958"/>
    </source>
</evidence>
<dbReference type="Proteomes" id="UP000429958">
    <property type="component" value="Unassembled WGS sequence"/>
</dbReference>
<dbReference type="AlphaFoldDB" id="A0A7X2NQE7"/>
<sequence length="66" mass="7967">MEPNEIDHHCSDLYLKVTEESDKLIENYEFRGLVTTFKSIRPDDKGSLWYDIPFGYIPEWQREKKD</sequence>
<gene>
    <name evidence="1" type="ORF">FYJ39_19285</name>
</gene>
<name>A0A7X2NQE7_9CLOT</name>
<reference evidence="1 2" key="1">
    <citation type="submission" date="2019-08" db="EMBL/GenBank/DDBJ databases">
        <title>In-depth cultivation of the pig gut microbiome towards novel bacterial diversity and tailored functional studies.</title>
        <authorList>
            <person name="Wylensek D."/>
            <person name="Hitch T.C.A."/>
            <person name="Clavel T."/>
        </authorList>
    </citation>
    <scope>NUCLEOTIDE SEQUENCE [LARGE SCALE GENOMIC DNA]</scope>
    <source>
        <strain evidence="1 2">WCA-389-WT-23D1</strain>
    </source>
</reference>
<dbReference type="RefSeq" id="WP_154473981.1">
    <property type="nucleotide sequence ID" value="NZ_VUMD01000030.1"/>
</dbReference>
<protein>
    <submittedName>
        <fullName evidence="1">Uncharacterized protein</fullName>
    </submittedName>
</protein>
<evidence type="ECO:0000313" key="1">
    <source>
        <dbReference type="EMBL" id="MSS38593.1"/>
    </source>
</evidence>
<organism evidence="1 2">
    <name type="scientific">Clostridium porci</name>
    <dbReference type="NCBI Taxonomy" id="2605778"/>
    <lineage>
        <taxon>Bacteria</taxon>
        <taxon>Bacillati</taxon>
        <taxon>Bacillota</taxon>
        <taxon>Clostridia</taxon>
        <taxon>Eubacteriales</taxon>
        <taxon>Clostridiaceae</taxon>
        <taxon>Clostridium</taxon>
    </lineage>
</organism>
<keyword evidence="2" id="KW-1185">Reference proteome</keyword>